<accession>A0A0P0LXT0</accession>
<keyword evidence="2" id="KW-0808">Transferase</keyword>
<dbReference type="Pfam" id="PF00535">
    <property type="entry name" value="Glycos_transf_2"/>
    <property type="match status" value="1"/>
</dbReference>
<sequence length="312" mass="34871">MAFKKTHATIAIITCRRPLWLIRLLESLIKQHVSSNVNLDIIVVDNAGEQSTVDAVNKLALTSPFAITYHHEAAPGIVFARNRCVSEFLKSKAEFLYFIDDDEWPESTDWAQKLLNKQQESKADIVTSHVISVGGEGTPHWAIDLIYGKNPLKEGDNVNVFYTNNLLISRVVLEQITPAFDKRFAMTGASDYHFALKCKKAGFKGVYTKAPVLEEFPKSRATVKWFLKRGFRSGIGFTRSHLFEDSLIKAVLHCTLMSGVRLIRGIGYCILGAITLNKTTFVDGLFKLCSSVGTIAGFFGIKHNEYNIIHGQ</sequence>
<reference evidence="2" key="1">
    <citation type="submission" date="2015-08" db="EMBL/GenBank/DDBJ databases">
        <title>Partial sequence of psychrophilic Colwellia sp.</title>
        <authorList>
            <person name="Pankowski J.A."/>
            <person name="Leong J.S."/>
            <person name="Nano F.E."/>
        </authorList>
    </citation>
    <scope>NUCLEOTIDE SEQUENCE</scope>
    <source>
        <strain evidence="2">C1</strain>
    </source>
</reference>
<dbReference type="GO" id="GO:0016740">
    <property type="term" value="F:transferase activity"/>
    <property type="evidence" value="ECO:0007669"/>
    <property type="project" value="UniProtKB-KW"/>
</dbReference>
<dbReference type="EMBL" id="KT428295">
    <property type="protein sequence ID" value="ALK44295.1"/>
    <property type="molecule type" value="Genomic_DNA"/>
</dbReference>
<organism evidence="2">
    <name type="scientific">Colwellia sp. C1</name>
    <dbReference type="NCBI Taxonomy" id="1737566"/>
    <lineage>
        <taxon>Bacteria</taxon>
        <taxon>Pseudomonadati</taxon>
        <taxon>Pseudomonadota</taxon>
        <taxon>Gammaproteobacteria</taxon>
        <taxon>Alteromonadales</taxon>
        <taxon>Colwelliaceae</taxon>
        <taxon>Colwellia</taxon>
    </lineage>
</organism>
<dbReference type="SUPFAM" id="SSF53448">
    <property type="entry name" value="Nucleotide-diphospho-sugar transferases"/>
    <property type="match status" value="1"/>
</dbReference>
<dbReference type="InterPro" id="IPR029044">
    <property type="entry name" value="Nucleotide-diphossugar_trans"/>
</dbReference>
<dbReference type="PANTHER" id="PTHR43685">
    <property type="entry name" value="GLYCOSYLTRANSFERASE"/>
    <property type="match status" value="1"/>
</dbReference>
<dbReference type="PANTHER" id="PTHR43685:SF2">
    <property type="entry name" value="GLYCOSYLTRANSFERASE 2-LIKE DOMAIN-CONTAINING PROTEIN"/>
    <property type="match status" value="1"/>
</dbReference>
<evidence type="ECO:0000259" key="1">
    <source>
        <dbReference type="Pfam" id="PF00535"/>
    </source>
</evidence>
<dbReference type="InterPro" id="IPR001173">
    <property type="entry name" value="Glyco_trans_2-like"/>
</dbReference>
<proteinExistence type="predicted"/>
<dbReference type="AlphaFoldDB" id="A0A0P0LXT0"/>
<protein>
    <submittedName>
        <fullName evidence="2">Putative glycosyltransferase</fullName>
    </submittedName>
</protein>
<feature type="domain" description="Glycosyltransferase 2-like" evidence="1">
    <location>
        <begin position="9"/>
        <end position="175"/>
    </location>
</feature>
<dbReference type="Gene3D" id="3.90.550.10">
    <property type="entry name" value="Spore Coat Polysaccharide Biosynthesis Protein SpsA, Chain A"/>
    <property type="match status" value="1"/>
</dbReference>
<dbReference type="InterPro" id="IPR050834">
    <property type="entry name" value="Glycosyltransf_2"/>
</dbReference>
<dbReference type="CDD" id="cd00761">
    <property type="entry name" value="Glyco_tranf_GTA_type"/>
    <property type="match status" value="1"/>
</dbReference>
<name>A0A0P0LXT0_9GAMM</name>
<evidence type="ECO:0000313" key="2">
    <source>
        <dbReference type="EMBL" id="ALK44295.1"/>
    </source>
</evidence>